<dbReference type="Proteomes" id="UP000005237">
    <property type="component" value="Unassembled WGS sequence"/>
</dbReference>
<reference evidence="2" key="2">
    <citation type="submission" date="2022-06" db="UniProtKB">
        <authorList>
            <consortium name="EnsemblMetazoa"/>
        </authorList>
    </citation>
    <scope>IDENTIFICATION</scope>
    <source>
        <strain evidence="2">DF5081</strain>
    </source>
</reference>
<reference evidence="3" key="1">
    <citation type="submission" date="2010-08" db="EMBL/GenBank/DDBJ databases">
        <authorList>
            <consortium name="Caenorhabditis japonica Sequencing Consortium"/>
            <person name="Wilson R.K."/>
        </authorList>
    </citation>
    <scope>NUCLEOTIDE SEQUENCE [LARGE SCALE GENOMIC DNA]</scope>
    <source>
        <strain evidence="3">DF5081</strain>
    </source>
</reference>
<feature type="compositionally biased region" description="Low complexity" evidence="1">
    <location>
        <begin position="64"/>
        <end position="86"/>
    </location>
</feature>
<protein>
    <submittedName>
        <fullName evidence="2">Uncharacterized protein</fullName>
    </submittedName>
</protein>
<evidence type="ECO:0000313" key="3">
    <source>
        <dbReference type="Proteomes" id="UP000005237"/>
    </source>
</evidence>
<dbReference type="EnsemblMetazoa" id="CJA43160a.1">
    <property type="protein sequence ID" value="CJA43160a.1"/>
    <property type="gene ID" value="WBGene00219008"/>
</dbReference>
<sequence>MGRAGYCPERTDRRADVNLMVSLTRRRPISALGSAHSLTNKHDGRRRRRHQPPPPLPEYDRMNTSTSAFEFGSSTASSAATSTTSSQPDANDHLSVSYCF</sequence>
<keyword evidence="3" id="KW-1185">Reference proteome</keyword>
<name>A0A8R1EVS0_CAEJA</name>
<accession>A0A8R1EVS0</accession>
<proteinExistence type="predicted"/>
<dbReference type="AlphaFoldDB" id="A0A8R1EVS0"/>
<evidence type="ECO:0000256" key="1">
    <source>
        <dbReference type="SAM" id="MobiDB-lite"/>
    </source>
</evidence>
<feature type="region of interest" description="Disordered" evidence="1">
    <location>
        <begin position="25"/>
        <end position="100"/>
    </location>
</feature>
<organism evidence="2 3">
    <name type="scientific">Caenorhabditis japonica</name>
    <dbReference type="NCBI Taxonomy" id="281687"/>
    <lineage>
        <taxon>Eukaryota</taxon>
        <taxon>Metazoa</taxon>
        <taxon>Ecdysozoa</taxon>
        <taxon>Nematoda</taxon>
        <taxon>Chromadorea</taxon>
        <taxon>Rhabditida</taxon>
        <taxon>Rhabditina</taxon>
        <taxon>Rhabditomorpha</taxon>
        <taxon>Rhabditoidea</taxon>
        <taxon>Rhabditidae</taxon>
        <taxon>Peloderinae</taxon>
        <taxon>Caenorhabditis</taxon>
    </lineage>
</organism>
<evidence type="ECO:0000313" key="2">
    <source>
        <dbReference type="EnsemblMetazoa" id="CJA43160a.1"/>
    </source>
</evidence>